<dbReference type="InterPro" id="IPR003382">
    <property type="entry name" value="Flavoprotein"/>
</dbReference>
<feature type="binding site" evidence="7">
    <location>
        <position position="184"/>
    </location>
    <ligand>
        <name>dimethylallyl phosphate</name>
        <dbReference type="ChEBI" id="CHEBI:88052"/>
    </ligand>
</feature>
<evidence type="ECO:0000259" key="8">
    <source>
        <dbReference type="Pfam" id="PF02441"/>
    </source>
</evidence>
<dbReference type="PANTHER" id="PTHR43374">
    <property type="entry name" value="FLAVIN PRENYLTRANSFERASE"/>
    <property type="match status" value="1"/>
</dbReference>
<keyword evidence="10" id="KW-1185">Reference proteome</keyword>
<sequence>MNQHDESNTSGSAKRPKRIIIGISGASGAIYGIRLLEVLHAMPGVETSVIISNAAKLTIAHETDYKPADVASLADEAPGNSDIAARISSGSHPTNGMIVAPCSMKTLSGIVHSYTDNLITRAADVILKEQRRLILVPRESPLHSGHCELLYKASRLGALIAPPMPAFYNRPQSVDDIVNHTVGRVLDLLDLDSGIVKRWKGLKADT</sequence>
<comment type="function">
    <text evidence="7">Flavin prenyltransferase that catalyzes the synthesis of the prenylated FMN cofactor (prenyl-FMN) for 4-hydroxy-3-polyprenylbenzoic acid decarboxylase UbiD. The prenyltransferase is metal-independent and links a dimethylallyl moiety from dimethylallyl monophosphate (DMAP) to the flavin N5 and C6 atoms of FMN.</text>
</comment>
<dbReference type="GO" id="GO:0016831">
    <property type="term" value="F:carboxy-lyase activity"/>
    <property type="evidence" value="ECO:0007669"/>
    <property type="project" value="TreeGrafter"/>
</dbReference>
<dbReference type="RefSeq" id="WP_354697097.1">
    <property type="nucleotide sequence ID" value="NZ_JAZHOG010000018.1"/>
</dbReference>
<comment type="catalytic activity">
    <reaction evidence="5 7">
        <text>dimethylallyl phosphate + FMNH2 = prenylated FMNH2 + phosphate</text>
        <dbReference type="Rhea" id="RHEA:37743"/>
        <dbReference type="ChEBI" id="CHEBI:43474"/>
        <dbReference type="ChEBI" id="CHEBI:57618"/>
        <dbReference type="ChEBI" id="CHEBI:87467"/>
        <dbReference type="ChEBI" id="CHEBI:88052"/>
        <dbReference type="EC" id="2.5.1.129"/>
    </reaction>
</comment>
<organism evidence="9 10">
    <name type="scientific">Elongatibacter sediminis</name>
    <dbReference type="NCBI Taxonomy" id="3119006"/>
    <lineage>
        <taxon>Bacteria</taxon>
        <taxon>Pseudomonadati</taxon>
        <taxon>Pseudomonadota</taxon>
        <taxon>Gammaproteobacteria</taxon>
        <taxon>Chromatiales</taxon>
        <taxon>Wenzhouxiangellaceae</taxon>
        <taxon>Elongatibacter</taxon>
    </lineage>
</organism>
<dbReference type="Gene3D" id="3.40.50.1950">
    <property type="entry name" value="Flavin prenyltransferase-like"/>
    <property type="match status" value="1"/>
</dbReference>
<feature type="binding site" evidence="7">
    <location>
        <begin position="25"/>
        <end position="27"/>
    </location>
    <ligand>
        <name>FMN</name>
        <dbReference type="ChEBI" id="CHEBI:58210"/>
    </ligand>
</feature>
<dbReference type="AlphaFoldDB" id="A0AAW9RD24"/>
<evidence type="ECO:0000313" key="9">
    <source>
        <dbReference type="EMBL" id="MEJ8569770.1"/>
    </source>
</evidence>
<comment type="caution">
    <text evidence="7">Lacks conserved residue(s) required for the propagation of feature annotation.</text>
</comment>
<dbReference type="FunFam" id="3.40.50.1950:FF:000001">
    <property type="entry name" value="Flavin prenyltransferase UbiX"/>
    <property type="match status" value="1"/>
</dbReference>
<dbReference type="EMBL" id="JAZHOG010000018">
    <property type="protein sequence ID" value="MEJ8569770.1"/>
    <property type="molecule type" value="Genomic_DNA"/>
</dbReference>
<reference evidence="9 10" key="1">
    <citation type="submission" date="2024-02" db="EMBL/GenBank/DDBJ databases">
        <title>A novel Wenzhouxiangellaceae bacterium, isolated from coastal sediments.</title>
        <authorList>
            <person name="Du Z.-J."/>
            <person name="Ye Y.-Q."/>
            <person name="Zhang X.-Y."/>
        </authorList>
    </citation>
    <scope>NUCLEOTIDE SEQUENCE [LARGE SCALE GENOMIC DNA]</scope>
    <source>
        <strain evidence="9 10">CH-27</strain>
    </source>
</reference>
<dbReference type="InterPro" id="IPR036551">
    <property type="entry name" value="Flavin_trans-like"/>
</dbReference>
<evidence type="ECO:0000256" key="2">
    <source>
        <dbReference type="ARBA" id="ARBA00022630"/>
    </source>
</evidence>
<feature type="domain" description="Flavoprotein" evidence="8">
    <location>
        <begin position="17"/>
        <end position="189"/>
    </location>
</feature>
<proteinExistence type="inferred from homology"/>
<accession>A0AAW9RD24</accession>
<gene>
    <name evidence="7" type="primary">ubiX</name>
    <name evidence="9" type="ORF">V3330_19230</name>
</gene>
<keyword evidence="3 7" id="KW-0288">FMN</keyword>
<dbReference type="PANTHER" id="PTHR43374:SF1">
    <property type="entry name" value="FLAVIN PRENYLTRANSFERASE PAD1, MITOCHONDRIAL"/>
    <property type="match status" value="1"/>
</dbReference>
<dbReference type="EC" id="2.5.1.129" evidence="7"/>
<dbReference type="Proteomes" id="UP001359886">
    <property type="component" value="Unassembled WGS sequence"/>
</dbReference>
<evidence type="ECO:0000256" key="7">
    <source>
        <dbReference type="HAMAP-Rule" id="MF_01984"/>
    </source>
</evidence>
<protein>
    <recommendedName>
        <fullName evidence="7">Flavin prenyltransferase UbiX</fullName>
        <ecNumber evidence="7">2.5.1.129</ecNumber>
    </recommendedName>
</protein>
<evidence type="ECO:0000256" key="4">
    <source>
        <dbReference type="ARBA" id="ARBA00022679"/>
    </source>
</evidence>
<feature type="binding site" evidence="7">
    <location>
        <begin position="103"/>
        <end position="106"/>
    </location>
    <ligand>
        <name>FMN</name>
        <dbReference type="ChEBI" id="CHEBI:58210"/>
    </ligand>
</feature>
<name>A0AAW9RD24_9GAMM</name>
<dbReference type="SUPFAM" id="SSF52507">
    <property type="entry name" value="Homo-oligomeric flavin-containing Cys decarboxylases, HFCD"/>
    <property type="match status" value="1"/>
</dbReference>
<evidence type="ECO:0000313" key="10">
    <source>
        <dbReference type="Proteomes" id="UP001359886"/>
    </source>
</evidence>
<dbReference type="GO" id="GO:0106141">
    <property type="term" value="F:flavin prenyltransferase activity"/>
    <property type="evidence" value="ECO:0007669"/>
    <property type="project" value="UniProtKB-EC"/>
</dbReference>
<evidence type="ECO:0000256" key="3">
    <source>
        <dbReference type="ARBA" id="ARBA00022643"/>
    </source>
</evidence>
<dbReference type="HAMAP" id="MF_01984">
    <property type="entry name" value="ubiX_pad"/>
    <property type="match status" value="1"/>
</dbReference>
<dbReference type="NCBIfam" id="NF004685">
    <property type="entry name" value="PRK06029.1"/>
    <property type="match status" value="1"/>
</dbReference>
<dbReference type="Pfam" id="PF02441">
    <property type="entry name" value="Flavoprotein"/>
    <property type="match status" value="1"/>
</dbReference>
<keyword evidence="2 7" id="KW-0285">Flavoprotein</keyword>
<dbReference type="NCBIfam" id="TIGR00421">
    <property type="entry name" value="ubiX_pad"/>
    <property type="match status" value="1"/>
</dbReference>
<comment type="caution">
    <text evidence="9">The sequence shown here is derived from an EMBL/GenBank/DDBJ whole genome shotgun (WGS) entry which is preliminary data.</text>
</comment>
<evidence type="ECO:0000256" key="1">
    <source>
        <dbReference type="ARBA" id="ARBA00022602"/>
    </source>
</evidence>
<feature type="binding site" evidence="7">
    <location>
        <position position="168"/>
    </location>
    <ligand>
        <name>dimethylallyl phosphate</name>
        <dbReference type="ChEBI" id="CHEBI:88052"/>
    </ligand>
</feature>
<dbReference type="InterPro" id="IPR004507">
    <property type="entry name" value="UbiX-like"/>
</dbReference>
<evidence type="ECO:0000256" key="6">
    <source>
        <dbReference type="ARBA" id="ARBA00060793"/>
    </source>
</evidence>
<feature type="binding site" evidence="7">
    <location>
        <position position="52"/>
    </location>
    <ligand>
        <name>FMN</name>
        <dbReference type="ChEBI" id="CHEBI:58210"/>
    </ligand>
</feature>
<keyword evidence="1 7" id="KW-0637">Prenyltransferase</keyword>
<comment type="similarity">
    <text evidence="6 7">Belongs to the UbiX/PAD1 family.</text>
</comment>
<evidence type="ECO:0000256" key="5">
    <source>
        <dbReference type="ARBA" id="ARBA00050612"/>
    </source>
</evidence>
<keyword evidence="4 7" id="KW-0808">Transferase</keyword>
<feature type="binding site" evidence="7">
    <location>
        <position position="138"/>
    </location>
    <ligand>
        <name>FMN</name>
        <dbReference type="ChEBI" id="CHEBI:58210"/>
    </ligand>
</feature>